<evidence type="ECO:0000313" key="8">
    <source>
        <dbReference type="EMBL" id="SSX23183.1"/>
    </source>
</evidence>
<evidence type="ECO:0000256" key="4">
    <source>
        <dbReference type="RuleBase" id="RU000383"/>
    </source>
</evidence>
<feature type="domain" description="Cyclin-like" evidence="5">
    <location>
        <begin position="351"/>
        <end position="440"/>
    </location>
</feature>
<dbReference type="FunFam" id="1.10.472.10:FF:000001">
    <property type="entry name" value="G2/mitotic-specific cyclin"/>
    <property type="match status" value="1"/>
</dbReference>
<dbReference type="CDD" id="cd20507">
    <property type="entry name" value="CYCLIN_CCNB1-like_rpt1"/>
    <property type="match status" value="1"/>
</dbReference>
<evidence type="ECO:0000256" key="3">
    <source>
        <dbReference type="ARBA" id="ARBA00023306"/>
    </source>
</evidence>
<dbReference type="InterPro" id="IPR006671">
    <property type="entry name" value="Cyclin_N"/>
</dbReference>
<feature type="domain" description="Cyclin-like" evidence="5">
    <location>
        <begin position="253"/>
        <end position="338"/>
    </location>
</feature>
<dbReference type="Gene3D" id="1.10.472.10">
    <property type="entry name" value="Cyclin-like"/>
    <property type="match status" value="2"/>
</dbReference>
<dbReference type="VEuPathDB" id="VectorBase:CSON008410"/>
<dbReference type="InterPro" id="IPR039361">
    <property type="entry name" value="Cyclin"/>
</dbReference>
<dbReference type="CDD" id="cd20509">
    <property type="entry name" value="CYCLIN_CCNB1-like_rpt2"/>
    <property type="match status" value="1"/>
</dbReference>
<dbReference type="PANTHER" id="PTHR10177">
    <property type="entry name" value="CYCLINS"/>
    <property type="match status" value="1"/>
</dbReference>
<dbReference type="InterPro" id="IPR004367">
    <property type="entry name" value="Cyclin_C-dom"/>
</dbReference>
<organism evidence="7">
    <name type="scientific">Culicoides sonorensis</name>
    <name type="common">Biting midge</name>
    <dbReference type="NCBI Taxonomy" id="179676"/>
    <lineage>
        <taxon>Eukaryota</taxon>
        <taxon>Metazoa</taxon>
        <taxon>Ecdysozoa</taxon>
        <taxon>Arthropoda</taxon>
        <taxon>Hexapoda</taxon>
        <taxon>Insecta</taxon>
        <taxon>Pterygota</taxon>
        <taxon>Neoptera</taxon>
        <taxon>Endopterygota</taxon>
        <taxon>Diptera</taxon>
        <taxon>Nematocera</taxon>
        <taxon>Chironomoidea</taxon>
        <taxon>Ceratopogonidae</taxon>
        <taxon>Ceratopogoninae</taxon>
        <taxon>Culicoides</taxon>
        <taxon>Monoculicoides</taxon>
    </lineage>
</organism>
<dbReference type="GO" id="GO:0016538">
    <property type="term" value="F:cyclin-dependent protein serine/threonine kinase regulator activity"/>
    <property type="evidence" value="ECO:0007669"/>
    <property type="project" value="InterPro"/>
</dbReference>
<feature type="domain" description="Cyclin C-terminal" evidence="6">
    <location>
        <begin position="347"/>
        <end position="473"/>
    </location>
</feature>
<keyword evidence="3" id="KW-0131">Cell cycle</keyword>
<dbReference type="InterPro" id="IPR048258">
    <property type="entry name" value="Cyclins_cyclin-box"/>
</dbReference>
<keyword evidence="1" id="KW-0132">Cell division</keyword>
<evidence type="ECO:0000259" key="5">
    <source>
        <dbReference type="SMART" id="SM00385"/>
    </source>
</evidence>
<dbReference type="PROSITE" id="PS00292">
    <property type="entry name" value="CYCLINS"/>
    <property type="match status" value="1"/>
</dbReference>
<sequence>MSKVTRLVKNDENITLKNNLKKAPSLAKETKRAALGEVGNRILKNVDAQKENILRDAKQPGGTYKNIKARVDSGLTNKVTTRSDARKALNTVSGNVTTNSVAGGFAKALASQRTAIARSSSTTTTTTTVRVKAAELPKPQTAVQTFRREESHLTRRSITRIRSVLKSSSSNGSVDKIETTKKEEEIIDTHSAKLLAQIENIDINDENNPQLVSEYANDIYNYLFELERAFPIKHHHLEGQIEVTPKMRQILIDWINEVHLQFKLEIETFHMAVSIIDRYLQATPKTKRRELQLVGVTALFIAAKYEELYPPEINDFVYITDETYSKRQIFDMEMVMFRTLDFQLSKPLCIHFLRRFSKASKGEDTNHILAKYIMELAAVEYSLCPFHPSEIAASALYLSLKLFPTGKVDRQTGSIWTETLQHYTKYTSAHLRPIVIEMLKILRVAPTSMTKLKAVYNKYSSTKFDKIAENSALSPAILDQLLKSSKCY</sequence>
<dbReference type="AlphaFoldDB" id="A0A336KHU6"/>
<comment type="similarity">
    <text evidence="4">Belongs to the cyclin family.</text>
</comment>
<reference evidence="8" key="2">
    <citation type="submission" date="2018-07" db="EMBL/GenBank/DDBJ databases">
        <authorList>
            <person name="Quirk P.G."/>
            <person name="Krulwich T.A."/>
        </authorList>
    </citation>
    <scope>NUCLEOTIDE SEQUENCE</scope>
</reference>
<evidence type="ECO:0000256" key="2">
    <source>
        <dbReference type="ARBA" id="ARBA00023127"/>
    </source>
</evidence>
<dbReference type="GO" id="GO:0044772">
    <property type="term" value="P:mitotic cell cycle phase transition"/>
    <property type="evidence" value="ECO:0007669"/>
    <property type="project" value="InterPro"/>
</dbReference>
<dbReference type="SMART" id="SM01332">
    <property type="entry name" value="Cyclin_C"/>
    <property type="match status" value="1"/>
</dbReference>
<dbReference type="InterPro" id="IPR013763">
    <property type="entry name" value="Cyclin-like_dom"/>
</dbReference>
<dbReference type="OMA" id="VSYKMRA"/>
<proteinExistence type="inferred from homology"/>
<protein>
    <submittedName>
        <fullName evidence="7">CSON008410 protein</fullName>
    </submittedName>
</protein>
<dbReference type="InterPro" id="IPR046965">
    <property type="entry name" value="Cyclin_A/B-like"/>
</dbReference>
<dbReference type="GO" id="GO:0005634">
    <property type="term" value="C:nucleus"/>
    <property type="evidence" value="ECO:0007669"/>
    <property type="project" value="UniProtKB-ARBA"/>
</dbReference>
<dbReference type="Pfam" id="PF00134">
    <property type="entry name" value="Cyclin_N"/>
    <property type="match status" value="1"/>
</dbReference>
<accession>A0A336KHU6</accession>
<evidence type="ECO:0000256" key="1">
    <source>
        <dbReference type="ARBA" id="ARBA00022618"/>
    </source>
</evidence>
<dbReference type="InterPro" id="IPR036915">
    <property type="entry name" value="Cyclin-like_sf"/>
</dbReference>
<reference evidence="7" key="1">
    <citation type="submission" date="2018-04" db="EMBL/GenBank/DDBJ databases">
        <authorList>
            <person name="Go L.Y."/>
            <person name="Mitchell J.A."/>
        </authorList>
    </citation>
    <scope>NUCLEOTIDE SEQUENCE</scope>
    <source>
        <tissue evidence="7">Whole organism</tissue>
    </source>
</reference>
<dbReference type="Pfam" id="PF02984">
    <property type="entry name" value="Cyclin_C"/>
    <property type="match status" value="1"/>
</dbReference>
<gene>
    <name evidence="7" type="primary">CSON008410</name>
</gene>
<dbReference type="SUPFAM" id="SSF47954">
    <property type="entry name" value="Cyclin-like"/>
    <property type="match status" value="2"/>
</dbReference>
<dbReference type="SMART" id="SM00385">
    <property type="entry name" value="CYCLIN"/>
    <property type="match status" value="2"/>
</dbReference>
<dbReference type="PIRSF" id="PIRSF001771">
    <property type="entry name" value="Cyclin_A_B_D_E"/>
    <property type="match status" value="1"/>
</dbReference>
<evidence type="ECO:0000313" key="7">
    <source>
        <dbReference type="EMBL" id="SSX02815.1"/>
    </source>
</evidence>
<keyword evidence="2 4" id="KW-0195">Cyclin</keyword>
<dbReference type="GO" id="GO:0051301">
    <property type="term" value="P:cell division"/>
    <property type="evidence" value="ECO:0007669"/>
    <property type="project" value="UniProtKB-KW"/>
</dbReference>
<evidence type="ECO:0000259" key="6">
    <source>
        <dbReference type="SMART" id="SM01332"/>
    </source>
</evidence>
<dbReference type="EMBL" id="UFQT01000317">
    <property type="protein sequence ID" value="SSX23183.1"/>
    <property type="molecule type" value="Genomic_DNA"/>
</dbReference>
<dbReference type="EMBL" id="UFQS01000317">
    <property type="protein sequence ID" value="SSX02815.1"/>
    <property type="molecule type" value="Genomic_DNA"/>
</dbReference>
<name>A0A336KHU6_CULSO</name>